<keyword evidence="4" id="KW-0804">Transcription</keyword>
<comment type="subcellular location">
    <subcellularLocation>
        <location evidence="1">Nucleus</location>
    </subcellularLocation>
</comment>
<organism evidence="8 9">
    <name type="scientific">Kalanchoe fedtschenkoi</name>
    <name type="common">Lavender scallops</name>
    <name type="synonym">South American air plant</name>
    <dbReference type="NCBI Taxonomy" id="63787"/>
    <lineage>
        <taxon>Eukaryota</taxon>
        <taxon>Viridiplantae</taxon>
        <taxon>Streptophyta</taxon>
        <taxon>Embryophyta</taxon>
        <taxon>Tracheophyta</taxon>
        <taxon>Spermatophyta</taxon>
        <taxon>Magnoliopsida</taxon>
        <taxon>eudicotyledons</taxon>
        <taxon>Gunneridae</taxon>
        <taxon>Pentapetalae</taxon>
        <taxon>Saxifragales</taxon>
        <taxon>Crassulaceae</taxon>
        <taxon>Kalanchoe</taxon>
    </lineage>
</organism>
<protein>
    <recommendedName>
        <fullName evidence="7">MADS-box domain-containing protein</fullName>
    </recommendedName>
</protein>
<dbReference type="PANTHER" id="PTHR11945:SF776">
    <property type="entry name" value="AGAMOUS-LIKE 50-RELATED"/>
    <property type="match status" value="1"/>
</dbReference>
<evidence type="ECO:0000313" key="9">
    <source>
        <dbReference type="Proteomes" id="UP000594263"/>
    </source>
</evidence>
<keyword evidence="3" id="KW-0238">DNA-binding</keyword>
<dbReference type="FunFam" id="3.40.1810.10:FF:000006">
    <property type="entry name" value="Agamous-like MADS-box protein AGL62"/>
    <property type="match status" value="1"/>
</dbReference>
<dbReference type="InterPro" id="IPR036879">
    <property type="entry name" value="TF_MADSbox_sf"/>
</dbReference>
<dbReference type="Gene3D" id="6.10.140.920">
    <property type="match status" value="1"/>
</dbReference>
<dbReference type="Pfam" id="PF00319">
    <property type="entry name" value="SRF-TF"/>
    <property type="match status" value="1"/>
</dbReference>
<feature type="domain" description="MADS-box" evidence="7">
    <location>
        <begin position="82"/>
        <end position="142"/>
    </location>
</feature>
<evidence type="ECO:0000256" key="1">
    <source>
        <dbReference type="ARBA" id="ARBA00004123"/>
    </source>
</evidence>
<feature type="region of interest" description="Disordered" evidence="6">
    <location>
        <begin position="282"/>
        <end position="313"/>
    </location>
</feature>
<dbReference type="SUPFAM" id="SSF55455">
    <property type="entry name" value="SRF-like"/>
    <property type="match status" value="1"/>
</dbReference>
<dbReference type="PROSITE" id="PS50066">
    <property type="entry name" value="MADS_BOX_2"/>
    <property type="match status" value="1"/>
</dbReference>
<dbReference type="EnsemblPlants" id="Kaladp0047s0077.1.v1.1">
    <property type="protein sequence ID" value="Kaladp0047s0077.1.v1.1.CDS.1"/>
    <property type="gene ID" value="Kaladp0047s0077.v1.1"/>
</dbReference>
<evidence type="ECO:0000256" key="2">
    <source>
        <dbReference type="ARBA" id="ARBA00023015"/>
    </source>
</evidence>
<dbReference type="Gene3D" id="3.40.1810.10">
    <property type="entry name" value="Transcription factor, MADS-box"/>
    <property type="match status" value="1"/>
</dbReference>
<sequence length="313" mass="33688">MASLNAEKSDLAISTITVTTTSSNDVLFNLGASVTVSSTIDAVIVTPSLAMPPPPVPIAPSTGSVPNSDVVSAISSGGKKSKGRGKIEMKKMEKESNRLVTFSKRKSGLFKKANELCTLCGVRCAVVVFSPAGKVFSFGHPSVDLVVDRYLTGNLNPIAPKQAWNQVPQNLMEGRRRGPNIENLNSELTNLVAALEASKKHSQELDDRREERLASCWWERPVQQMDGGQLDTLKRAMEDLKSKVYHRAGFRWLPSTSSSSPATVPGFNYPCFRGAGPSTRPFSGLPSWNNDHHGPGEAAGPSGNASGVWARRI</sequence>
<dbReference type="GO" id="GO:0000981">
    <property type="term" value="F:DNA-binding transcription factor activity, RNA polymerase II-specific"/>
    <property type="evidence" value="ECO:0007669"/>
    <property type="project" value="TreeGrafter"/>
</dbReference>
<evidence type="ECO:0000256" key="5">
    <source>
        <dbReference type="ARBA" id="ARBA00023242"/>
    </source>
</evidence>
<dbReference type="PANTHER" id="PTHR11945">
    <property type="entry name" value="MADS BOX PROTEIN"/>
    <property type="match status" value="1"/>
</dbReference>
<evidence type="ECO:0000259" key="7">
    <source>
        <dbReference type="PROSITE" id="PS50066"/>
    </source>
</evidence>
<dbReference type="SMART" id="SM00432">
    <property type="entry name" value="MADS"/>
    <property type="match status" value="1"/>
</dbReference>
<dbReference type="InterPro" id="IPR002100">
    <property type="entry name" value="TF_MADSbox"/>
</dbReference>
<evidence type="ECO:0000313" key="8">
    <source>
        <dbReference type="EnsemblPlants" id="Kaladp0047s0077.1.v1.1.CDS.1"/>
    </source>
</evidence>
<reference evidence="8" key="1">
    <citation type="submission" date="2021-01" db="UniProtKB">
        <authorList>
            <consortium name="EnsemblPlants"/>
        </authorList>
    </citation>
    <scope>IDENTIFICATION</scope>
</reference>
<dbReference type="GO" id="GO:0005634">
    <property type="term" value="C:nucleus"/>
    <property type="evidence" value="ECO:0007669"/>
    <property type="project" value="UniProtKB-SubCell"/>
</dbReference>
<name>A0A7N0TVW8_KALFE</name>
<keyword evidence="5" id="KW-0539">Nucleus</keyword>
<dbReference type="GO" id="GO:0000978">
    <property type="term" value="F:RNA polymerase II cis-regulatory region sequence-specific DNA binding"/>
    <property type="evidence" value="ECO:0007669"/>
    <property type="project" value="TreeGrafter"/>
</dbReference>
<accession>A0A7N0TVW8</accession>
<dbReference type="Proteomes" id="UP000594263">
    <property type="component" value="Unplaced"/>
</dbReference>
<dbReference type="CDD" id="cd00265">
    <property type="entry name" value="MADS_MEF2_like"/>
    <property type="match status" value="1"/>
</dbReference>
<keyword evidence="9" id="KW-1185">Reference proteome</keyword>
<proteinExistence type="predicted"/>
<evidence type="ECO:0000256" key="6">
    <source>
        <dbReference type="SAM" id="MobiDB-lite"/>
    </source>
</evidence>
<dbReference type="AlphaFoldDB" id="A0A7N0TVW8"/>
<keyword evidence="2" id="KW-0805">Transcription regulation</keyword>
<evidence type="ECO:0000256" key="4">
    <source>
        <dbReference type="ARBA" id="ARBA00023163"/>
    </source>
</evidence>
<evidence type="ECO:0000256" key="3">
    <source>
        <dbReference type="ARBA" id="ARBA00023125"/>
    </source>
</evidence>
<dbReference type="GO" id="GO:0046983">
    <property type="term" value="F:protein dimerization activity"/>
    <property type="evidence" value="ECO:0007669"/>
    <property type="project" value="InterPro"/>
</dbReference>
<dbReference type="InterPro" id="IPR033896">
    <property type="entry name" value="MEF2-like_N"/>
</dbReference>
<dbReference type="GO" id="GO:0045944">
    <property type="term" value="P:positive regulation of transcription by RNA polymerase II"/>
    <property type="evidence" value="ECO:0007669"/>
    <property type="project" value="InterPro"/>
</dbReference>
<dbReference type="Gramene" id="Kaladp0047s0077.1.v1.1">
    <property type="protein sequence ID" value="Kaladp0047s0077.1.v1.1.CDS.1"/>
    <property type="gene ID" value="Kaladp0047s0077.v1.1"/>
</dbReference>
<dbReference type="PRINTS" id="PR00404">
    <property type="entry name" value="MADSDOMAIN"/>
</dbReference>